<evidence type="ECO:0000256" key="1">
    <source>
        <dbReference type="SAM" id="MobiDB-lite"/>
    </source>
</evidence>
<accession>A0AA40E6F9</accession>
<protein>
    <submittedName>
        <fullName evidence="2">Uncharacterized protein</fullName>
    </submittedName>
</protein>
<sequence length="214" mass="23320">MVTITGTERVLNQHAANRSRLRRFALGSFDQLGAVILGKRKASKQIGKGKRPKIRNGAQRSHLGAELWGARGGSHWPIRFASPKKSIQISSHPRPVLRLHSTSQSWGMQKQPDLVAGNVSIDGSGILKQAPKFRSFWGRPAKITRVSAKAGSVAKKKKNRGGLTQSGALGDQQPLTEDFQHLPAEQNQPITTDDRSTVSRPLATVTRSHMQATG</sequence>
<dbReference type="EMBL" id="JAUKUA010000002">
    <property type="protein sequence ID" value="KAK0724203.1"/>
    <property type="molecule type" value="Genomic_DNA"/>
</dbReference>
<comment type="caution">
    <text evidence="2">The sequence shown here is derived from an EMBL/GenBank/DDBJ whole genome shotgun (WGS) entry which is preliminary data.</text>
</comment>
<feature type="region of interest" description="Disordered" evidence="1">
    <location>
        <begin position="147"/>
        <end position="214"/>
    </location>
</feature>
<name>A0AA40E6F9_9PEZI</name>
<proteinExistence type="predicted"/>
<evidence type="ECO:0000313" key="3">
    <source>
        <dbReference type="Proteomes" id="UP001172102"/>
    </source>
</evidence>
<gene>
    <name evidence="2" type="ORF">B0H67DRAFT_567440</name>
</gene>
<dbReference type="Proteomes" id="UP001172102">
    <property type="component" value="Unassembled WGS sequence"/>
</dbReference>
<dbReference type="AlphaFoldDB" id="A0AA40E6F9"/>
<organism evidence="2 3">
    <name type="scientific">Lasiosphaeris hirsuta</name>
    <dbReference type="NCBI Taxonomy" id="260670"/>
    <lineage>
        <taxon>Eukaryota</taxon>
        <taxon>Fungi</taxon>
        <taxon>Dikarya</taxon>
        <taxon>Ascomycota</taxon>
        <taxon>Pezizomycotina</taxon>
        <taxon>Sordariomycetes</taxon>
        <taxon>Sordariomycetidae</taxon>
        <taxon>Sordariales</taxon>
        <taxon>Lasiosphaeriaceae</taxon>
        <taxon>Lasiosphaeris</taxon>
    </lineage>
</organism>
<keyword evidence="3" id="KW-1185">Reference proteome</keyword>
<reference evidence="2" key="1">
    <citation type="submission" date="2023-06" db="EMBL/GenBank/DDBJ databases">
        <title>Genome-scale phylogeny and comparative genomics of the fungal order Sordariales.</title>
        <authorList>
            <consortium name="Lawrence Berkeley National Laboratory"/>
            <person name="Hensen N."/>
            <person name="Bonometti L."/>
            <person name="Westerberg I."/>
            <person name="Brannstrom I.O."/>
            <person name="Guillou S."/>
            <person name="Cros-Aarteil S."/>
            <person name="Calhoun S."/>
            <person name="Haridas S."/>
            <person name="Kuo A."/>
            <person name="Mondo S."/>
            <person name="Pangilinan J."/>
            <person name="Riley R."/>
            <person name="Labutti K."/>
            <person name="Andreopoulos B."/>
            <person name="Lipzen A."/>
            <person name="Chen C."/>
            <person name="Yanf M."/>
            <person name="Daum C."/>
            <person name="Ng V."/>
            <person name="Clum A."/>
            <person name="Steindorff A."/>
            <person name="Ohm R."/>
            <person name="Martin F."/>
            <person name="Silar P."/>
            <person name="Natvig D."/>
            <person name="Lalanne C."/>
            <person name="Gautier V."/>
            <person name="Ament-Velasquez S.L."/>
            <person name="Kruys A."/>
            <person name="Hutchinson M.I."/>
            <person name="Powell A.J."/>
            <person name="Barry K."/>
            <person name="Miller A.N."/>
            <person name="Grigoriev I.V."/>
            <person name="Debuchy R."/>
            <person name="Gladieux P."/>
            <person name="Thoren M.H."/>
            <person name="Johannesson H."/>
        </authorList>
    </citation>
    <scope>NUCLEOTIDE SEQUENCE</scope>
    <source>
        <strain evidence="2">SMH4607-1</strain>
    </source>
</reference>
<feature type="compositionally biased region" description="Polar residues" evidence="1">
    <location>
        <begin position="205"/>
        <end position="214"/>
    </location>
</feature>
<evidence type="ECO:0000313" key="2">
    <source>
        <dbReference type="EMBL" id="KAK0724203.1"/>
    </source>
</evidence>